<evidence type="ECO:0000313" key="2">
    <source>
        <dbReference type="EMBL" id="AWK86357.1"/>
    </source>
</evidence>
<keyword evidence="1" id="KW-0472">Membrane</keyword>
<evidence type="ECO:0000313" key="3">
    <source>
        <dbReference type="Proteomes" id="UP000245629"/>
    </source>
</evidence>
<evidence type="ECO:0000256" key="1">
    <source>
        <dbReference type="SAM" id="Phobius"/>
    </source>
</evidence>
<dbReference type="Proteomes" id="UP000245629">
    <property type="component" value="Chromosome 2"/>
</dbReference>
<gene>
    <name evidence="2" type="ORF">DEW08_08990</name>
</gene>
<feature type="transmembrane region" description="Helical" evidence="1">
    <location>
        <begin position="38"/>
        <end position="61"/>
    </location>
</feature>
<dbReference type="RefSeq" id="WP_109326379.1">
    <property type="nucleotide sequence ID" value="NZ_CP029353.1"/>
</dbReference>
<protein>
    <submittedName>
        <fullName evidence="2">Uncharacterized protein</fullName>
    </submittedName>
</protein>
<dbReference type="EMBL" id="CP029353">
    <property type="protein sequence ID" value="AWK86357.1"/>
    <property type="molecule type" value="Genomic_DNA"/>
</dbReference>
<reference evidence="3" key="1">
    <citation type="submission" date="2018-05" db="EMBL/GenBank/DDBJ databases">
        <title>Azospirillum thermophila sp. nov., a novel isolated from hot spring.</title>
        <authorList>
            <person name="Zhao Z."/>
        </authorList>
    </citation>
    <scope>NUCLEOTIDE SEQUENCE [LARGE SCALE GENOMIC DNA]</scope>
    <source>
        <strain evidence="3">CFH 70021</strain>
    </source>
</reference>
<keyword evidence="1" id="KW-0812">Transmembrane</keyword>
<keyword evidence="3" id="KW-1185">Reference proteome</keyword>
<name>A0A2S2CPW4_9PROT</name>
<dbReference type="AlphaFoldDB" id="A0A2S2CPW4"/>
<organism evidence="2 3">
    <name type="scientific">Azospirillum thermophilum</name>
    <dbReference type="NCBI Taxonomy" id="2202148"/>
    <lineage>
        <taxon>Bacteria</taxon>
        <taxon>Pseudomonadati</taxon>
        <taxon>Pseudomonadota</taxon>
        <taxon>Alphaproteobacteria</taxon>
        <taxon>Rhodospirillales</taxon>
        <taxon>Azospirillaceae</taxon>
        <taxon>Azospirillum</taxon>
    </lineage>
</organism>
<dbReference type="KEGG" id="azz:DEW08_08990"/>
<proteinExistence type="predicted"/>
<dbReference type="OrthoDB" id="7307725at2"/>
<sequence length="62" mass="7000">MPTQDPADDTIRCERCHRPYPADMPGCPNCRAIRKTNILIMTTMVMLILLTVVGWIGGSFFM</sequence>
<keyword evidence="1" id="KW-1133">Transmembrane helix</keyword>
<accession>A0A2S2CPW4</accession>